<dbReference type="PROSITE" id="PS01117">
    <property type="entry name" value="HTH_MARR_1"/>
    <property type="match status" value="1"/>
</dbReference>
<dbReference type="PROSITE" id="PS50995">
    <property type="entry name" value="HTH_MARR_2"/>
    <property type="match status" value="1"/>
</dbReference>
<sequence length="150" mass="16937">MTEGSLSEAVHRLMHAYKHLLREGVQRQKIELPVTQIRVLKAICRNDQINAQSIAKRMQRDKAQVTRALNDLIRDGLIVKGDNPLDRRSQLLNPTSEGRAVMTKLDSVEEWAVQQLTAKLESDELAFFLRISQTMADSAKQVGNTEKGES</sequence>
<keyword evidence="6" id="KW-1185">Reference proteome</keyword>
<dbReference type="Proteomes" id="UP000753376">
    <property type="component" value="Unassembled WGS sequence"/>
</dbReference>
<dbReference type="PANTHER" id="PTHR42756">
    <property type="entry name" value="TRANSCRIPTIONAL REGULATOR, MARR"/>
    <property type="match status" value="1"/>
</dbReference>
<keyword evidence="2" id="KW-0238">DNA-binding</keyword>
<evidence type="ECO:0000313" key="6">
    <source>
        <dbReference type="Proteomes" id="UP000753376"/>
    </source>
</evidence>
<keyword evidence="3" id="KW-0804">Transcription</keyword>
<dbReference type="InterPro" id="IPR023187">
    <property type="entry name" value="Tscrpt_reg_MarR-type_CS"/>
</dbReference>
<dbReference type="RefSeq" id="WP_216007825.1">
    <property type="nucleotide sequence ID" value="NZ_JAHKPV010000008.1"/>
</dbReference>
<evidence type="ECO:0000256" key="1">
    <source>
        <dbReference type="ARBA" id="ARBA00023015"/>
    </source>
</evidence>
<dbReference type="InterPro" id="IPR000835">
    <property type="entry name" value="HTH_MarR-typ"/>
</dbReference>
<accession>A0ABS6A722</accession>
<reference evidence="5 6" key="1">
    <citation type="submission" date="2021-05" db="EMBL/GenBank/DDBJ databases">
        <title>Draft genomes of bacteria isolated from model marine particles.</title>
        <authorList>
            <person name="Datta M.S."/>
            <person name="Schwartzman J.A."/>
            <person name="Enke T.N."/>
            <person name="Saavedra J."/>
            <person name="Cermak N."/>
            <person name="Cordero O.X."/>
        </authorList>
    </citation>
    <scope>NUCLEOTIDE SEQUENCE [LARGE SCALE GENOMIC DNA]</scope>
    <source>
        <strain evidence="5 6">D2M19</strain>
    </source>
</reference>
<evidence type="ECO:0000256" key="2">
    <source>
        <dbReference type="ARBA" id="ARBA00023125"/>
    </source>
</evidence>
<comment type="caution">
    <text evidence="5">The sequence shown here is derived from an EMBL/GenBank/DDBJ whole genome shotgun (WGS) entry which is preliminary data.</text>
</comment>
<evidence type="ECO:0000256" key="3">
    <source>
        <dbReference type="ARBA" id="ARBA00023163"/>
    </source>
</evidence>
<evidence type="ECO:0000259" key="4">
    <source>
        <dbReference type="PROSITE" id="PS50995"/>
    </source>
</evidence>
<dbReference type="EMBL" id="JAHKPV010000008">
    <property type="protein sequence ID" value="MBU2873951.1"/>
    <property type="molecule type" value="Genomic_DNA"/>
</dbReference>
<proteinExistence type="predicted"/>
<dbReference type="SMART" id="SM00347">
    <property type="entry name" value="HTH_MARR"/>
    <property type="match status" value="1"/>
</dbReference>
<feature type="domain" description="HTH marR-type" evidence="4">
    <location>
        <begin position="3"/>
        <end position="137"/>
    </location>
</feature>
<organism evidence="5 6">
    <name type="scientific">Marinobacter salexigens</name>
    <dbReference type="NCBI Taxonomy" id="1925763"/>
    <lineage>
        <taxon>Bacteria</taxon>
        <taxon>Pseudomonadati</taxon>
        <taxon>Pseudomonadota</taxon>
        <taxon>Gammaproteobacteria</taxon>
        <taxon>Pseudomonadales</taxon>
        <taxon>Marinobacteraceae</taxon>
        <taxon>Marinobacter</taxon>
    </lineage>
</organism>
<evidence type="ECO:0000313" key="5">
    <source>
        <dbReference type="EMBL" id="MBU2873951.1"/>
    </source>
</evidence>
<dbReference type="PANTHER" id="PTHR42756:SF1">
    <property type="entry name" value="TRANSCRIPTIONAL REPRESSOR OF EMRAB OPERON"/>
    <property type="match status" value="1"/>
</dbReference>
<keyword evidence="1" id="KW-0805">Transcription regulation</keyword>
<protein>
    <submittedName>
        <fullName evidence="5">MarR family transcriptional regulator</fullName>
    </submittedName>
</protein>
<dbReference type="Pfam" id="PF12802">
    <property type="entry name" value="MarR_2"/>
    <property type="match status" value="1"/>
</dbReference>
<gene>
    <name evidence="5" type="ORF">KO508_07995</name>
</gene>
<name>A0ABS6A722_9GAMM</name>